<evidence type="ECO:0000313" key="3">
    <source>
        <dbReference type="EMBL" id="QSE97180.1"/>
    </source>
</evidence>
<keyword evidence="4" id="KW-1185">Reference proteome</keyword>
<name>A0A975A0H2_9BACT</name>
<keyword evidence="1" id="KW-0732">Signal</keyword>
<feature type="signal peptide" evidence="1">
    <location>
        <begin position="1"/>
        <end position="19"/>
    </location>
</feature>
<gene>
    <name evidence="3" type="ORF">JR347_16550</name>
</gene>
<dbReference type="Proteomes" id="UP000662783">
    <property type="component" value="Chromosome"/>
</dbReference>
<evidence type="ECO:0000256" key="1">
    <source>
        <dbReference type="SAM" id="SignalP"/>
    </source>
</evidence>
<dbReference type="NCBIfam" id="TIGR04183">
    <property type="entry name" value="Por_Secre_tail"/>
    <property type="match status" value="1"/>
</dbReference>
<protein>
    <submittedName>
        <fullName evidence="3">T9SS type A sorting domain-containing protein</fullName>
    </submittedName>
</protein>
<dbReference type="Pfam" id="PF18962">
    <property type="entry name" value="Por_Secre_tail"/>
    <property type="match status" value="1"/>
</dbReference>
<feature type="domain" description="Secretion system C-terminal sorting" evidence="2">
    <location>
        <begin position="78"/>
        <end position="142"/>
    </location>
</feature>
<dbReference type="AlphaFoldDB" id="A0A975A0H2"/>
<reference evidence="3" key="1">
    <citation type="submission" date="2021-02" db="EMBL/GenBank/DDBJ databases">
        <title>Fulvivirga sp. S481 isolated from sea water.</title>
        <authorList>
            <person name="Bae S.S."/>
            <person name="Baek K."/>
        </authorList>
    </citation>
    <scope>NUCLEOTIDE SEQUENCE</scope>
    <source>
        <strain evidence="3">S481</strain>
    </source>
</reference>
<evidence type="ECO:0000259" key="2">
    <source>
        <dbReference type="Pfam" id="PF18962"/>
    </source>
</evidence>
<dbReference type="RefSeq" id="WP_205721693.1">
    <property type="nucleotide sequence ID" value="NZ_CP070608.1"/>
</dbReference>
<accession>A0A975A0H2</accession>
<feature type="chain" id="PRO_5037017794" evidence="1">
    <location>
        <begin position="20"/>
        <end position="148"/>
    </location>
</feature>
<dbReference type="InterPro" id="IPR026444">
    <property type="entry name" value="Secre_tail"/>
</dbReference>
<organism evidence="3 4">
    <name type="scientific">Fulvivirga lutea</name>
    <dbReference type="NCBI Taxonomy" id="2810512"/>
    <lineage>
        <taxon>Bacteria</taxon>
        <taxon>Pseudomonadati</taxon>
        <taxon>Bacteroidota</taxon>
        <taxon>Cytophagia</taxon>
        <taxon>Cytophagales</taxon>
        <taxon>Fulvivirgaceae</taxon>
        <taxon>Fulvivirga</taxon>
    </lineage>
</organism>
<dbReference type="EMBL" id="CP070608">
    <property type="protein sequence ID" value="QSE97180.1"/>
    <property type="molecule type" value="Genomic_DNA"/>
</dbReference>
<evidence type="ECO:0000313" key="4">
    <source>
        <dbReference type="Proteomes" id="UP000662783"/>
    </source>
</evidence>
<dbReference type="KEGG" id="fuv:JR347_16550"/>
<proteinExistence type="predicted"/>
<sequence length="148" mass="16494">MTKFLVVITCLLAINTAYSQEVIATAGEESINSTGVVNFTIGEVFTANYLNVSEGFHQPQLTVVTNINNLTEKSGFQVYPNPVNSNLTINANKESIRKAIVVDMHGKVLHQTTFFQNTSIDFNSYGAGFYIIMIQEKNKTTKFKVFKQ</sequence>